<name>A0A8K0T7W4_9PEZI</name>
<dbReference type="OrthoDB" id="4579997at2759"/>
<reference evidence="1" key="1">
    <citation type="journal article" date="2021" name="Nat. Commun.">
        <title>Genetic determinants of endophytism in the Arabidopsis root mycobiome.</title>
        <authorList>
            <person name="Mesny F."/>
            <person name="Miyauchi S."/>
            <person name="Thiergart T."/>
            <person name="Pickel B."/>
            <person name="Atanasova L."/>
            <person name="Karlsson M."/>
            <person name="Huettel B."/>
            <person name="Barry K.W."/>
            <person name="Haridas S."/>
            <person name="Chen C."/>
            <person name="Bauer D."/>
            <person name="Andreopoulos W."/>
            <person name="Pangilinan J."/>
            <person name="LaButti K."/>
            <person name="Riley R."/>
            <person name="Lipzen A."/>
            <person name="Clum A."/>
            <person name="Drula E."/>
            <person name="Henrissat B."/>
            <person name="Kohler A."/>
            <person name="Grigoriev I.V."/>
            <person name="Martin F.M."/>
            <person name="Hacquard S."/>
        </authorList>
    </citation>
    <scope>NUCLEOTIDE SEQUENCE</scope>
    <source>
        <strain evidence="1">MPI-CAGE-AT-0016</strain>
    </source>
</reference>
<dbReference type="Proteomes" id="UP000813385">
    <property type="component" value="Unassembled WGS sequence"/>
</dbReference>
<evidence type="ECO:0000313" key="2">
    <source>
        <dbReference type="Proteomes" id="UP000813385"/>
    </source>
</evidence>
<dbReference type="AlphaFoldDB" id="A0A8K0T7W4"/>
<proteinExistence type="predicted"/>
<dbReference type="EMBL" id="JAGPXD010000006">
    <property type="protein sequence ID" value="KAH7350018.1"/>
    <property type="molecule type" value="Genomic_DNA"/>
</dbReference>
<gene>
    <name evidence="1" type="ORF">B0T11DRAFT_290396</name>
</gene>
<comment type="caution">
    <text evidence="1">The sequence shown here is derived from an EMBL/GenBank/DDBJ whole genome shotgun (WGS) entry which is preliminary data.</text>
</comment>
<evidence type="ECO:0000313" key="1">
    <source>
        <dbReference type="EMBL" id="KAH7350018.1"/>
    </source>
</evidence>
<sequence>MASSSASSIFACTNEYLRLLAQQIDDSHLLACLCRVNWQFNANFSPFLYRQCNVTRASRLSAMLSSGYLVHTKRLAVKSRDTFASFEDRDIAAVQCLVQKMPALEVFEWSGLPLPADVPHGLTSCAKLKAVHITYPTTIEENVLGIGIDDGEIDEQGNSEHENYWTKDSIKMRHLFYVQDLSPLAGLEALTIDNMYGNLHLWPGQLIRILRNSPSLRKLRLSICNDAAIRCGRSLVHPFSPFAFFDGVCEAYGESSQGNLPPAPLWLSTLCCGIGVYPSFEASLIKLVDLSRLEVVHLDTRDIADDGGTHFFVWDDGGSESFILFDVFLSPQKCPNLRRFSADRLGGSMYARLLELKENSPEFLHRLIVELEELDDEEFDSEALVLSGNEGESQTTPTTWRENGTWMLCPVGSEESPGEHIIQLDC</sequence>
<organism evidence="1 2">
    <name type="scientific">Plectosphaerella cucumerina</name>
    <dbReference type="NCBI Taxonomy" id="40658"/>
    <lineage>
        <taxon>Eukaryota</taxon>
        <taxon>Fungi</taxon>
        <taxon>Dikarya</taxon>
        <taxon>Ascomycota</taxon>
        <taxon>Pezizomycotina</taxon>
        <taxon>Sordariomycetes</taxon>
        <taxon>Hypocreomycetidae</taxon>
        <taxon>Glomerellales</taxon>
        <taxon>Plectosphaerellaceae</taxon>
        <taxon>Plectosphaerella</taxon>
    </lineage>
</organism>
<accession>A0A8K0T7W4</accession>
<protein>
    <submittedName>
        <fullName evidence="1">Uncharacterized protein</fullName>
    </submittedName>
</protein>
<keyword evidence="2" id="KW-1185">Reference proteome</keyword>